<name>A0A2I5AR81_9VIRU</name>
<dbReference type="Proteomes" id="UP000241016">
    <property type="component" value="Segment"/>
</dbReference>
<evidence type="ECO:0000313" key="2">
    <source>
        <dbReference type="Proteomes" id="UP000241016"/>
    </source>
</evidence>
<evidence type="ECO:0000313" key="1">
    <source>
        <dbReference type="EMBL" id="ATS92597.1"/>
    </source>
</evidence>
<proteinExistence type="predicted"/>
<keyword evidence="2" id="KW-1185">Reference proteome</keyword>
<sequence>MTPEEKGRIRDACTYLAMNVNAGIVPRSVINSTMQDMAATGRLQFREEEDESGFPIPRMFLYDTITGEIMTPEDIWRRWND</sequence>
<protein>
    <submittedName>
        <fullName evidence="1">Uncharacterized protein</fullName>
    </submittedName>
</protein>
<dbReference type="EMBL" id="MG159787">
    <property type="protein sequence ID" value="ATS92597.1"/>
    <property type="molecule type" value="Genomic_DNA"/>
</dbReference>
<accession>A0A2I5AR81</accession>
<organism evidence="1 2">
    <name type="scientific">Gluconobacter phage GC1</name>
    <dbReference type="NCBI Taxonomy" id="2047788"/>
    <lineage>
        <taxon>Viruses</taxon>
        <taxon>Varidnaviria</taxon>
        <taxon>Bamfordvirae</taxon>
        <taxon>Preplasmiviricota</taxon>
        <taxon>Prepoliviricotina</taxon>
        <taxon>Tectiliviricetes</taxon>
        <taxon>Kalamavirales</taxon>
        <taxon>Tectiviridae</taxon>
        <taxon>Gammatectivirus</taxon>
        <taxon>Gammatectivirus GC1</taxon>
    </lineage>
</organism>
<reference evidence="1 2" key="1">
    <citation type="journal article" date="2018" name="Viruses">
        <title>Bacteriophage GC1, a Novel Tectivirus Infecting Gluconobacter Cerinus, an Acetic Acid Bacterium Associated with Wine-Making.</title>
        <authorList>
            <person name="Philippe C."/>
            <person name="Krupovic M."/>
            <person name="Jaomanjaka F."/>
            <person name="Claisse O."/>
            <person name="Petrel M."/>
            <person name="le Marrec C."/>
        </authorList>
    </citation>
    <scope>NUCLEOTIDE SEQUENCE [LARGE SCALE GENOMIC DNA]</scope>
</reference>
<gene>
    <name evidence="1" type="ORF">GC1_00029</name>
</gene>